<dbReference type="EMBL" id="JACHJR010000001">
    <property type="protein sequence ID" value="MBB4951598.1"/>
    <property type="molecule type" value="Genomic_DNA"/>
</dbReference>
<organism evidence="1 2">
    <name type="scientific">Kitasatospora gansuensis</name>
    <dbReference type="NCBI Taxonomy" id="258050"/>
    <lineage>
        <taxon>Bacteria</taxon>
        <taxon>Bacillati</taxon>
        <taxon>Actinomycetota</taxon>
        <taxon>Actinomycetes</taxon>
        <taxon>Kitasatosporales</taxon>
        <taxon>Streptomycetaceae</taxon>
        <taxon>Kitasatospora</taxon>
    </lineage>
</organism>
<accession>A0A7W7WLU6</accession>
<keyword evidence="2" id="KW-1185">Reference proteome</keyword>
<name>A0A7W7WLU6_9ACTN</name>
<sequence>MNIFRRRERRDGADVPRDQALTLLSEGEATRLRGYVREAFAARGLEVTVEAGRVTTTLGWGCGLGNLEARCHGDNRGPRSWRALVDEHVDLIVRSVERPKAVRSLPRDQALAQLYPRFIPSEPASLKAFGYGPASVPELLEVLALDLPESVDMLGADDLAELGDPAELREHALRNLRAVRIDRHEVVRGDDGSHFDVLMGESYFIPSLALVLDEVVGRYQDAASPHGVLVALPHRHQLAFHVVRDLSVVTSLHAMAQFARACFSTEPGAVSPSVYWWHEGRFVRVATQDGAGLPVKLTEEGTAVLGLVGG</sequence>
<dbReference type="RefSeq" id="WP_184923669.1">
    <property type="nucleotide sequence ID" value="NZ_JACHJR010000001.1"/>
</dbReference>
<reference evidence="1 2" key="1">
    <citation type="submission" date="2020-08" db="EMBL/GenBank/DDBJ databases">
        <title>Sequencing the genomes of 1000 actinobacteria strains.</title>
        <authorList>
            <person name="Klenk H.-P."/>
        </authorList>
    </citation>
    <scope>NUCLEOTIDE SEQUENCE [LARGE SCALE GENOMIC DNA]</scope>
    <source>
        <strain evidence="1 2">DSM 44786</strain>
    </source>
</reference>
<evidence type="ECO:0000313" key="2">
    <source>
        <dbReference type="Proteomes" id="UP000573327"/>
    </source>
</evidence>
<comment type="caution">
    <text evidence="1">The sequence shown here is derived from an EMBL/GenBank/DDBJ whole genome shotgun (WGS) entry which is preliminary data.</text>
</comment>
<dbReference type="AlphaFoldDB" id="A0A7W7WLU6"/>
<dbReference type="Proteomes" id="UP000573327">
    <property type="component" value="Unassembled WGS sequence"/>
</dbReference>
<gene>
    <name evidence="1" type="ORF">F4556_007133</name>
</gene>
<evidence type="ECO:0000313" key="1">
    <source>
        <dbReference type="EMBL" id="MBB4951598.1"/>
    </source>
</evidence>
<proteinExistence type="predicted"/>
<protein>
    <submittedName>
        <fullName evidence="1">Uncharacterized protein</fullName>
    </submittedName>
</protein>